<keyword evidence="1" id="KW-1133">Transmembrane helix</keyword>
<keyword evidence="1" id="KW-0472">Membrane</keyword>
<feature type="transmembrane region" description="Helical" evidence="1">
    <location>
        <begin position="103"/>
        <end position="124"/>
    </location>
</feature>
<dbReference type="AlphaFoldDB" id="A0A0C3PE51"/>
<dbReference type="InParanoid" id="A0A0C3PE51"/>
<dbReference type="Proteomes" id="UP000054217">
    <property type="component" value="Unassembled WGS sequence"/>
</dbReference>
<gene>
    <name evidence="2" type="ORF">M404DRAFT_482867</name>
</gene>
<keyword evidence="3" id="KW-1185">Reference proteome</keyword>
<dbReference type="EMBL" id="KN831963">
    <property type="protein sequence ID" value="KIO06446.1"/>
    <property type="molecule type" value="Genomic_DNA"/>
</dbReference>
<organism evidence="2 3">
    <name type="scientific">Pisolithus tinctorius Marx 270</name>
    <dbReference type="NCBI Taxonomy" id="870435"/>
    <lineage>
        <taxon>Eukaryota</taxon>
        <taxon>Fungi</taxon>
        <taxon>Dikarya</taxon>
        <taxon>Basidiomycota</taxon>
        <taxon>Agaricomycotina</taxon>
        <taxon>Agaricomycetes</taxon>
        <taxon>Agaricomycetidae</taxon>
        <taxon>Boletales</taxon>
        <taxon>Sclerodermatineae</taxon>
        <taxon>Pisolithaceae</taxon>
        <taxon>Pisolithus</taxon>
    </lineage>
</organism>
<keyword evidence="1" id="KW-0812">Transmembrane</keyword>
<feature type="transmembrane region" description="Helical" evidence="1">
    <location>
        <begin position="61"/>
        <end position="83"/>
    </location>
</feature>
<accession>A0A0C3PE51</accession>
<reference evidence="3" key="2">
    <citation type="submission" date="2015-01" db="EMBL/GenBank/DDBJ databases">
        <title>Evolutionary Origins and Diversification of the Mycorrhizal Mutualists.</title>
        <authorList>
            <consortium name="DOE Joint Genome Institute"/>
            <consortium name="Mycorrhizal Genomics Consortium"/>
            <person name="Kohler A."/>
            <person name="Kuo A."/>
            <person name="Nagy L.G."/>
            <person name="Floudas D."/>
            <person name="Copeland A."/>
            <person name="Barry K.W."/>
            <person name="Cichocki N."/>
            <person name="Veneault-Fourrey C."/>
            <person name="LaButti K."/>
            <person name="Lindquist E.A."/>
            <person name="Lipzen A."/>
            <person name="Lundell T."/>
            <person name="Morin E."/>
            <person name="Murat C."/>
            <person name="Riley R."/>
            <person name="Ohm R."/>
            <person name="Sun H."/>
            <person name="Tunlid A."/>
            <person name="Henrissat B."/>
            <person name="Grigoriev I.V."/>
            <person name="Hibbett D.S."/>
            <person name="Martin F."/>
        </authorList>
    </citation>
    <scope>NUCLEOTIDE SEQUENCE [LARGE SCALE GENOMIC DNA]</scope>
    <source>
        <strain evidence="3">Marx 270</strain>
    </source>
</reference>
<evidence type="ECO:0000313" key="3">
    <source>
        <dbReference type="Proteomes" id="UP000054217"/>
    </source>
</evidence>
<dbReference type="OrthoDB" id="2687559at2759"/>
<evidence type="ECO:0000256" key="1">
    <source>
        <dbReference type="SAM" id="Phobius"/>
    </source>
</evidence>
<proteinExistence type="predicted"/>
<name>A0A0C3PE51_PISTI</name>
<protein>
    <submittedName>
        <fullName evidence="2">Uncharacterized protein</fullName>
    </submittedName>
</protein>
<evidence type="ECO:0000313" key="2">
    <source>
        <dbReference type="EMBL" id="KIO06446.1"/>
    </source>
</evidence>
<dbReference type="HOGENOM" id="CLU_035509_14_1_1"/>
<feature type="transmembrane region" description="Helical" evidence="1">
    <location>
        <begin position="12"/>
        <end position="35"/>
    </location>
</feature>
<reference evidence="2 3" key="1">
    <citation type="submission" date="2014-04" db="EMBL/GenBank/DDBJ databases">
        <authorList>
            <consortium name="DOE Joint Genome Institute"/>
            <person name="Kuo A."/>
            <person name="Kohler A."/>
            <person name="Costa M.D."/>
            <person name="Nagy L.G."/>
            <person name="Floudas D."/>
            <person name="Copeland A."/>
            <person name="Barry K.W."/>
            <person name="Cichocki N."/>
            <person name="Veneault-Fourrey C."/>
            <person name="LaButti K."/>
            <person name="Lindquist E.A."/>
            <person name="Lipzen A."/>
            <person name="Lundell T."/>
            <person name="Morin E."/>
            <person name="Murat C."/>
            <person name="Sun H."/>
            <person name="Tunlid A."/>
            <person name="Henrissat B."/>
            <person name="Grigoriev I.V."/>
            <person name="Hibbett D.S."/>
            <person name="Martin F."/>
            <person name="Nordberg H.P."/>
            <person name="Cantor M.N."/>
            <person name="Hua S.X."/>
        </authorList>
    </citation>
    <scope>NUCLEOTIDE SEQUENCE [LARGE SCALE GENOMIC DNA]</scope>
    <source>
        <strain evidence="2 3">Marx 270</strain>
    </source>
</reference>
<sequence>MRLYALYHGSKKILLAGILGFVAEIIVTITCMVQITNFEVSKVINVTNHIMAYPTVATNIYINYAAVAAYECLLFALAVYAAIRRYKEERAPLPVNLNKMKDLRTILIGGNVVYFLGTLLYFIAYVVVSLLLPTQWIVAVPRLGSAITAVFGCHLVLHIRSSRAFAGDDSEERESHTLVVLRSPRTGTMIDLHGLPP</sequence>
<feature type="transmembrane region" description="Helical" evidence="1">
    <location>
        <begin position="136"/>
        <end position="157"/>
    </location>
</feature>